<dbReference type="InterPro" id="IPR000100">
    <property type="entry name" value="RNase_P"/>
</dbReference>
<name>A0A4Y8ATI1_9FLAO</name>
<sequence length="133" mass="15769">MSYTLGKEEKLKSKKLIEQLFAEGNHVKSFPLRLIYLPIHHGAEFPIKTGFSVPKRNVKLAVNRNRIKRLMREVYRINKHFFTKNLNEQYIFMFIYMAKEEINYVDLEASLKKVISKFDTKIKEDETSNLKGI</sequence>
<dbReference type="Pfam" id="PF00825">
    <property type="entry name" value="Ribonuclease_P"/>
    <property type="match status" value="1"/>
</dbReference>
<dbReference type="EMBL" id="SNQI01000003">
    <property type="protein sequence ID" value="TEW73982.1"/>
    <property type="molecule type" value="Genomic_DNA"/>
</dbReference>
<keyword evidence="6 7" id="KW-0694">RNA-binding</keyword>
<dbReference type="GO" id="GO:0042781">
    <property type="term" value="F:3'-tRNA processing endoribonuclease activity"/>
    <property type="evidence" value="ECO:0007669"/>
    <property type="project" value="TreeGrafter"/>
</dbReference>
<dbReference type="InterPro" id="IPR020539">
    <property type="entry name" value="RNase_P_CS"/>
</dbReference>
<evidence type="ECO:0000256" key="7">
    <source>
        <dbReference type="HAMAP-Rule" id="MF_00227"/>
    </source>
</evidence>
<comment type="subunit">
    <text evidence="7">Consists of a catalytic RNA component (M1 or rnpB) and a protein subunit.</text>
</comment>
<dbReference type="PANTHER" id="PTHR33992:SF1">
    <property type="entry name" value="RIBONUCLEASE P PROTEIN COMPONENT"/>
    <property type="match status" value="1"/>
</dbReference>
<reference evidence="8 9" key="1">
    <citation type="journal article" date="2011" name="J. Microbiol.">
        <title>Gramella jeungdoensis sp. nov., isolated from a solar saltern in Korea.</title>
        <authorList>
            <person name="Joung Y."/>
            <person name="Kim H."/>
            <person name="Jang T."/>
            <person name="Ahn T.S."/>
            <person name="Joh K."/>
        </authorList>
    </citation>
    <scope>NUCLEOTIDE SEQUENCE [LARGE SCALE GENOMIC DNA]</scope>
    <source>
        <strain evidence="8 9">KCTC 23123</strain>
    </source>
</reference>
<evidence type="ECO:0000313" key="8">
    <source>
        <dbReference type="EMBL" id="TEW73982.1"/>
    </source>
</evidence>
<dbReference type="EC" id="3.1.26.5" evidence="7"/>
<comment type="similarity">
    <text evidence="7">Belongs to the RnpA family.</text>
</comment>
<dbReference type="Proteomes" id="UP000298517">
    <property type="component" value="Unassembled WGS sequence"/>
</dbReference>
<dbReference type="SUPFAM" id="SSF54211">
    <property type="entry name" value="Ribosomal protein S5 domain 2-like"/>
    <property type="match status" value="1"/>
</dbReference>
<dbReference type="AlphaFoldDB" id="A0A4Y8ATI1"/>
<keyword evidence="2 7" id="KW-0819">tRNA processing</keyword>
<dbReference type="GO" id="GO:0004526">
    <property type="term" value="F:ribonuclease P activity"/>
    <property type="evidence" value="ECO:0007669"/>
    <property type="project" value="UniProtKB-UniRule"/>
</dbReference>
<comment type="caution">
    <text evidence="8">The sequence shown here is derived from an EMBL/GenBank/DDBJ whole genome shotgun (WGS) entry which is preliminary data.</text>
</comment>
<dbReference type="OrthoDB" id="1524972at2"/>
<evidence type="ECO:0000256" key="4">
    <source>
        <dbReference type="ARBA" id="ARBA00022759"/>
    </source>
</evidence>
<dbReference type="HAMAP" id="MF_00227">
    <property type="entry name" value="RNase_P"/>
    <property type="match status" value="1"/>
</dbReference>
<evidence type="ECO:0000256" key="5">
    <source>
        <dbReference type="ARBA" id="ARBA00022801"/>
    </source>
</evidence>
<keyword evidence="3 7" id="KW-0540">Nuclease</keyword>
<dbReference type="GO" id="GO:0001682">
    <property type="term" value="P:tRNA 5'-leader removal"/>
    <property type="evidence" value="ECO:0007669"/>
    <property type="project" value="UniProtKB-UniRule"/>
</dbReference>
<gene>
    <name evidence="7" type="primary">rnpA</name>
    <name evidence="8" type="ORF">E2488_10940</name>
</gene>
<dbReference type="PROSITE" id="PS00648">
    <property type="entry name" value="RIBONUCLEASE_P"/>
    <property type="match status" value="1"/>
</dbReference>
<dbReference type="InterPro" id="IPR020568">
    <property type="entry name" value="Ribosomal_Su5_D2-typ_SF"/>
</dbReference>
<evidence type="ECO:0000256" key="1">
    <source>
        <dbReference type="ARBA" id="ARBA00002663"/>
    </source>
</evidence>
<keyword evidence="4 7" id="KW-0255">Endonuclease</keyword>
<dbReference type="InterPro" id="IPR014721">
    <property type="entry name" value="Ribsml_uS5_D2-typ_fold_subgr"/>
</dbReference>
<dbReference type="PANTHER" id="PTHR33992">
    <property type="entry name" value="RIBONUCLEASE P PROTEIN COMPONENT"/>
    <property type="match status" value="1"/>
</dbReference>
<keyword evidence="9" id="KW-1185">Reference proteome</keyword>
<keyword evidence="5 7" id="KW-0378">Hydrolase</keyword>
<proteinExistence type="inferred from homology"/>
<dbReference type="Gene3D" id="3.30.230.10">
    <property type="match status" value="1"/>
</dbReference>
<comment type="catalytic activity">
    <reaction evidence="7">
        <text>Endonucleolytic cleavage of RNA, removing 5'-extranucleotides from tRNA precursor.</text>
        <dbReference type="EC" id="3.1.26.5"/>
    </reaction>
</comment>
<dbReference type="RefSeq" id="WP_134248381.1">
    <property type="nucleotide sequence ID" value="NZ_SNQI01000003.1"/>
</dbReference>
<dbReference type="GO" id="GO:0030677">
    <property type="term" value="C:ribonuclease P complex"/>
    <property type="evidence" value="ECO:0007669"/>
    <property type="project" value="TreeGrafter"/>
</dbReference>
<evidence type="ECO:0000256" key="3">
    <source>
        <dbReference type="ARBA" id="ARBA00022722"/>
    </source>
</evidence>
<evidence type="ECO:0000256" key="2">
    <source>
        <dbReference type="ARBA" id="ARBA00022694"/>
    </source>
</evidence>
<evidence type="ECO:0000313" key="9">
    <source>
        <dbReference type="Proteomes" id="UP000298517"/>
    </source>
</evidence>
<dbReference type="GO" id="GO:0000049">
    <property type="term" value="F:tRNA binding"/>
    <property type="evidence" value="ECO:0007669"/>
    <property type="project" value="UniProtKB-UniRule"/>
</dbReference>
<organism evidence="8 9">
    <name type="scientific">Gramella jeungdoensis</name>
    <dbReference type="NCBI Taxonomy" id="708091"/>
    <lineage>
        <taxon>Bacteria</taxon>
        <taxon>Pseudomonadati</taxon>
        <taxon>Bacteroidota</taxon>
        <taxon>Flavobacteriia</taxon>
        <taxon>Flavobacteriales</taxon>
        <taxon>Flavobacteriaceae</taxon>
        <taxon>Christiangramia</taxon>
    </lineage>
</organism>
<comment type="function">
    <text evidence="1 7">RNaseP catalyzes the removal of the 5'-leader sequence from pre-tRNA to produce the mature 5'-terminus. It can also cleave other RNA substrates such as 4.5S RNA. The protein component plays an auxiliary but essential role in vivo by binding to the 5'-leader sequence and broadening the substrate specificity of the ribozyme.</text>
</comment>
<protein>
    <recommendedName>
        <fullName evidence="7">Ribonuclease P protein component</fullName>
        <shortName evidence="7">RNase P protein</shortName>
        <shortName evidence="7">RNaseP protein</shortName>
        <ecNumber evidence="7">3.1.26.5</ecNumber>
    </recommendedName>
    <alternativeName>
        <fullName evidence="7">Protein C5</fullName>
    </alternativeName>
</protein>
<accession>A0A4Y8ATI1</accession>
<evidence type="ECO:0000256" key="6">
    <source>
        <dbReference type="ARBA" id="ARBA00022884"/>
    </source>
</evidence>